<dbReference type="InterPro" id="IPR007050">
    <property type="entry name" value="HTH_bacterioopsin"/>
</dbReference>
<dbReference type="AlphaFoldDB" id="A0A2G1WLQ6"/>
<dbReference type="OrthoDB" id="194721at2157"/>
<organism evidence="4 5">
    <name type="scientific">Halorubrum persicum</name>
    <dbReference type="NCBI Taxonomy" id="1383844"/>
    <lineage>
        <taxon>Archaea</taxon>
        <taxon>Methanobacteriati</taxon>
        <taxon>Methanobacteriota</taxon>
        <taxon>Stenosarchaea group</taxon>
        <taxon>Halobacteria</taxon>
        <taxon>Halobacteriales</taxon>
        <taxon>Haloferacaceae</taxon>
        <taxon>Halorubrum</taxon>
    </lineage>
</organism>
<dbReference type="PANTHER" id="PTHR34236:SF1">
    <property type="entry name" value="DIMETHYL SULFOXIDE REDUCTASE TRANSCRIPTIONAL ACTIVATOR"/>
    <property type="match status" value="1"/>
</dbReference>
<sequence>MSRASVESCNRALLQVWHEDCWGIDAADKTAAEMLMHRVHRISAGTAKGHFTVFNKKTDEIESFITSVKQSPYTESVYILPSQQLEYESLFGVPSTDIIVDYDTNHSVGDALISEGFINHSPVHVQGTGERWPVFIEESRDQIEARLDKIRDQIDAEINVNQIISGNQQLSHGPLPIQYNLSPKQQEVINFARQDGYYEWPRETTVRDMCSDFSVSKTTFLEHLRKAESKIMDP</sequence>
<evidence type="ECO:0000256" key="2">
    <source>
        <dbReference type="ARBA" id="ARBA00023163"/>
    </source>
</evidence>
<dbReference type="Pfam" id="PF04967">
    <property type="entry name" value="HTH_10"/>
    <property type="match status" value="1"/>
</dbReference>
<protein>
    <recommendedName>
        <fullName evidence="3">HTH bat-type domain-containing protein</fullName>
    </recommendedName>
</protein>
<accession>A0A2G1WLQ6</accession>
<evidence type="ECO:0000259" key="3">
    <source>
        <dbReference type="Pfam" id="PF04967"/>
    </source>
</evidence>
<name>A0A2G1WLQ6_9EURY</name>
<feature type="domain" description="HTH bat-type" evidence="3">
    <location>
        <begin position="181"/>
        <end position="233"/>
    </location>
</feature>
<keyword evidence="1" id="KW-0805">Transcription regulation</keyword>
<keyword evidence="2" id="KW-0804">Transcription</keyword>
<evidence type="ECO:0000313" key="5">
    <source>
        <dbReference type="Proteomes" id="UP000222824"/>
    </source>
</evidence>
<proteinExistence type="predicted"/>
<dbReference type="Proteomes" id="UP000222824">
    <property type="component" value="Unassembled WGS sequence"/>
</dbReference>
<keyword evidence="5" id="KW-1185">Reference proteome</keyword>
<reference evidence="4 5" key="1">
    <citation type="journal article" date="2014" name="Front. Microbiol.">
        <title>Population and genomic analysis of the genus Halorubrum.</title>
        <authorList>
            <person name="Fullmer M.S."/>
            <person name="Soucy S.M."/>
            <person name="Swithers K.S."/>
            <person name="Makkay A.M."/>
            <person name="Wheeler R."/>
            <person name="Ventosa A."/>
            <person name="Gogarten J.P."/>
            <person name="Papke R.T."/>
        </authorList>
    </citation>
    <scope>NUCLEOTIDE SEQUENCE [LARGE SCALE GENOMIC DNA]</scope>
    <source>
        <strain evidence="4 5">C49</strain>
    </source>
</reference>
<comment type="caution">
    <text evidence="4">The sequence shown here is derived from an EMBL/GenBank/DDBJ whole genome shotgun (WGS) entry which is preliminary data.</text>
</comment>
<gene>
    <name evidence="4" type="ORF">DJ69_03800</name>
</gene>
<evidence type="ECO:0000256" key="1">
    <source>
        <dbReference type="ARBA" id="ARBA00023015"/>
    </source>
</evidence>
<dbReference type="EMBL" id="NHOA01000028">
    <property type="protein sequence ID" value="PHQ39893.1"/>
    <property type="molecule type" value="Genomic_DNA"/>
</dbReference>
<dbReference type="RefSeq" id="WP_099254379.1">
    <property type="nucleotide sequence ID" value="NZ_NHOA01000028.1"/>
</dbReference>
<dbReference type="PANTHER" id="PTHR34236">
    <property type="entry name" value="DIMETHYL SULFOXIDE REDUCTASE TRANSCRIPTIONAL ACTIVATOR"/>
    <property type="match status" value="1"/>
</dbReference>
<evidence type="ECO:0000313" key="4">
    <source>
        <dbReference type="EMBL" id="PHQ39893.1"/>
    </source>
</evidence>